<evidence type="ECO:0000256" key="3">
    <source>
        <dbReference type="ARBA" id="ARBA00022845"/>
    </source>
</evidence>
<accession>A0A1I5MB17</accession>
<dbReference type="RefSeq" id="WP_177201963.1">
    <property type="nucleotide sequence ID" value="NZ_FOXB01000005.1"/>
</dbReference>
<dbReference type="PANTHER" id="PTHR39190">
    <property type="entry name" value="FLAGELLAR ASSEMBLY FACTOR FLIW"/>
    <property type="match status" value="1"/>
</dbReference>
<reference evidence="6 7" key="1">
    <citation type="submission" date="2016-10" db="EMBL/GenBank/DDBJ databases">
        <authorList>
            <person name="de Groot N.N."/>
        </authorList>
    </citation>
    <scope>NUCLEOTIDE SEQUENCE [LARGE SCALE GENOMIC DNA]</scope>
    <source>
        <strain evidence="6 7">EP1-55-1</strain>
    </source>
</reference>
<keyword evidence="3 5" id="KW-0810">Translation regulation</keyword>
<keyword evidence="2 5" id="KW-1005">Bacterial flagellum biogenesis</keyword>
<dbReference type="InterPro" id="IPR003775">
    <property type="entry name" value="Flagellar_assembly_factor_FliW"/>
</dbReference>
<evidence type="ECO:0000313" key="6">
    <source>
        <dbReference type="EMBL" id="SFP06201.1"/>
    </source>
</evidence>
<keyword evidence="6" id="KW-0282">Flagellum</keyword>
<keyword evidence="1 5" id="KW-0963">Cytoplasm</keyword>
<comment type="subunit">
    <text evidence="5">Interacts with translational regulator CsrA and flagellin(s).</text>
</comment>
<dbReference type="GO" id="GO:0006417">
    <property type="term" value="P:regulation of translation"/>
    <property type="evidence" value="ECO:0007669"/>
    <property type="project" value="UniProtKB-KW"/>
</dbReference>
<evidence type="ECO:0000256" key="5">
    <source>
        <dbReference type="HAMAP-Rule" id="MF_01185"/>
    </source>
</evidence>
<dbReference type="Pfam" id="PF02623">
    <property type="entry name" value="FliW"/>
    <property type="match status" value="1"/>
</dbReference>
<evidence type="ECO:0000256" key="4">
    <source>
        <dbReference type="ARBA" id="ARBA00023186"/>
    </source>
</evidence>
<dbReference type="STRING" id="223786.SAMN05216234_10570"/>
<dbReference type="Proteomes" id="UP000199227">
    <property type="component" value="Unassembled WGS sequence"/>
</dbReference>
<keyword evidence="7" id="KW-1185">Reference proteome</keyword>
<keyword evidence="6" id="KW-0966">Cell projection</keyword>
<evidence type="ECO:0000313" key="7">
    <source>
        <dbReference type="Proteomes" id="UP000199227"/>
    </source>
</evidence>
<dbReference type="GO" id="GO:0005737">
    <property type="term" value="C:cytoplasm"/>
    <property type="evidence" value="ECO:0007669"/>
    <property type="project" value="UniProtKB-SubCell"/>
</dbReference>
<keyword evidence="6" id="KW-0969">Cilium</keyword>
<dbReference type="AlphaFoldDB" id="A0A1I5MB17"/>
<gene>
    <name evidence="5" type="primary">fliW</name>
    <name evidence="6" type="ORF">SAMN05216234_10570</name>
</gene>
<proteinExistence type="inferred from homology"/>
<organism evidence="6 7">
    <name type="scientific">Hydrogenimonas thermophila</name>
    <dbReference type="NCBI Taxonomy" id="223786"/>
    <lineage>
        <taxon>Bacteria</taxon>
        <taxon>Pseudomonadati</taxon>
        <taxon>Campylobacterota</taxon>
        <taxon>Epsilonproteobacteria</taxon>
        <taxon>Campylobacterales</taxon>
        <taxon>Hydrogenimonadaceae</taxon>
        <taxon>Hydrogenimonas</taxon>
    </lineage>
</organism>
<evidence type="ECO:0000256" key="2">
    <source>
        <dbReference type="ARBA" id="ARBA00022795"/>
    </source>
</evidence>
<sequence>MEYKAVLPIFGFDGCERVSLEQIDDIFFRMENLDDKSLPSFTLVMPTALRDDYNFDIPDHVVQKLQIENPEDVKVLNIMILNTPIETSHVNFMAPLLFNTKKGLMGQFVIEPKEGQNFGIADKLGDYIAKEDIS</sequence>
<evidence type="ECO:0000256" key="1">
    <source>
        <dbReference type="ARBA" id="ARBA00022490"/>
    </source>
</evidence>
<dbReference type="GO" id="GO:0044780">
    <property type="term" value="P:bacterial-type flagellum assembly"/>
    <property type="evidence" value="ECO:0007669"/>
    <property type="project" value="UniProtKB-UniRule"/>
</dbReference>
<dbReference type="PANTHER" id="PTHR39190:SF1">
    <property type="entry name" value="FLAGELLAR ASSEMBLY FACTOR FLIW"/>
    <property type="match status" value="1"/>
</dbReference>
<comment type="subcellular location">
    <subcellularLocation>
        <location evidence="5">Cytoplasm</location>
    </subcellularLocation>
</comment>
<dbReference type="SUPFAM" id="SSF141457">
    <property type="entry name" value="BH3618-like"/>
    <property type="match status" value="1"/>
</dbReference>
<comment type="function">
    <text evidence="5">Acts as an anti-CsrA protein, binds CsrA and prevents it from repressing translation of its target genes, one of which is flagellin. Binds to flagellin and participates in the assembly of the flagellum.</text>
</comment>
<name>A0A1I5MB17_9BACT</name>
<dbReference type="EMBL" id="FOXB01000005">
    <property type="protein sequence ID" value="SFP06201.1"/>
    <property type="molecule type" value="Genomic_DNA"/>
</dbReference>
<dbReference type="InterPro" id="IPR024046">
    <property type="entry name" value="Flagellar_assmbl_FliW_dom_sf"/>
</dbReference>
<dbReference type="HAMAP" id="MF_01185">
    <property type="entry name" value="FliW"/>
    <property type="match status" value="1"/>
</dbReference>
<dbReference type="Gene3D" id="2.30.290.10">
    <property type="entry name" value="BH3618-like"/>
    <property type="match status" value="1"/>
</dbReference>
<protein>
    <recommendedName>
        <fullName evidence="5">Flagellar assembly factor FliW</fullName>
    </recommendedName>
</protein>
<comment type="similarity">
    <text evidence="5">Belongs to the FliW family.</text>
</comment>
<keyword evidence="4 5" id="KW-0143">Chaperone</keyword>